<evidence type="ECO:0000256" key="2">
    <source>
        <dbReference type="SAM" id="MobiDB-lite"/>
    </source>
</evidence>
<dbReference type="VEuPathDB" id="TriTrypDB:BSAL_28605"/>
<evidence type="ECO:0000259" key="3">
    <source>
        <dbReference type="PROSITE" id="PS50056"/>
    </source>
</evidence>
<keyword evidence="1" id="KW-0378">Hydrolase</keyword>
<dbReference type="OrthoDB" id="16692at2759"/>
<dbReference type="InterPro" id="IPR029021">
    <property type="entry name" value="Prot-tyrosine_phosphatase-like"/>
</dbReference>
<dbReference type="GO" id="GO:0004725">
    <property type="term" value="F:protein tyrosine phosphatase activity"/>
    <property type="evidence" value="ECO:0007669"/>
    <property type="project" value="UniProtKB-EC"/>
</dbReference>
<evidence type="ECO:0000313" key="7">
    <source>
        <dbReference type="Proteomes" id="UP000051952"/>
    </source>
</evidence>
<dbReference type="Pfam" id="PF10409">
    <property type="entry name" value="PTEN_C2"/>
    <property type="match status" value="1"/>
</dbReference>
<dbReference type="PROSITE" id="PS00383">
    <property type="entry name" value="TYR_PHOSPHATASE_1"/>
    <property type="match status" value="1"/>
</dbReference>
<protein>
    <recommendedName>
        <fullName evidence="8">Tyrosine phosphatase</fullName>
    </recommendedName>
</protein>
<dbReference type="EMBL" id="CYKH01001861">
    <property type="protein sequence ID" value="CUG90749.1"/>
    <property type="molecule type" value="Genomic_DNA"/>
</dbReference>
<evidence type="ECO:0008006" key="8">
    <source>
        <dbReference type="Google" id="ProtNLM"/>
    </source>
</evidence>
<feature type="compositionally biased region" description="Low complexity" evidence="2">
    <location>
        <begin position="113"/>
        <end position="124"/>
    </location>
</feature>
<dbReference type="Gene3D" id="3.90.190.10">
    <property type="entry name" value="Protein tyrosine phosphatase superfamily"/>
    <property type="match status" value="1"/>
</dbReference>
<dbReference type="GO" id="GO:0050793">
    <property type="term" value="P:regulation of developmental process"/>
    <property type="evidence" value="ECO:0007669"/>
    <property type="project" value="UniProtKB-ARBA"/>
</dbReference>
<dbReference type="PANTHER" id="PTHR12305">
    <property type="entry name" value="PHOSPHATASE WITH HOMOLOGY TO TENSIN"/>
    <property type="match status" value="1"/>
</dbReference>
<accession>A0A0S4JNQ3</accession>
<evidence type="ECO:0000313" key="6">
    <source>
        <dbReference type="EMBL" id="CUG90749.1"/>
    </source>
</evidence>
<dbReference type="SUPFAM" id="SSF49562">
    <property type="entry name" value="C2 domain (Calcium/lipid-binding domain, CaLB)"/>
    <property type="match status" value="1"/>
</dbReference>
<feature type="domain" description="Phosphatase tensin-type" evidence="4">
    <location>
        <begin position="474"/>
        <end position="698"/>
    </location>
</feature>
<organism evidence="6 7">
    <name type="scientific">Bodo saltans</name>
    <name type="common">Flagellated protozoan</name>
    <dbReference type="NCBI Taxonomy" id="75058"/>
    <lineage>
        <taxon>Eukaryota</taxon>
        <taxon>Discoba</taxon>
        <taxon>Euglenozoa</taxon>
        <taxon>Kinetoplastea</taxon>
        <taxon>Metakinetoplastina</taxon>
        <taxon>Eubodonida</taxon>
        <taxon>Bodonidae</taxon>
        <taxon>Bodo</taxon>
    </lineage>
</organism>
<dbReference type="GO" id="GO:0005829">
    <property type="term" value="C:cytosol"/>
    <property type="evidence" value="ECO:0007669"/>
    <property type="project" value="TreeGrafter"/>
</dbReference>
<feature type="region of interest" description="Disordered" evidence="2">
    <location>
        <begin position="1"/>
        <end position="134"/>
    </location>
</feature>
<dbReference type="GO" id="GO:0004722">
    <property type="term" value="F:protein serine/threonine phosphatase activity"/>
    <property type="evidence" value="ECO:0007669"/>
    <property type="project" value="UniProtKB-EC"/>
</dbReference>
<dbReference type="InterPro" id="IPR014020">
    <property type="entry name" value="Tensin_C2-dom"/>
</dbReference>
<dbReference type="AlphaFoldDB" id="A0A0S4JNQ3"/>
<dbReference type="GO" id="GO:0016314">
    <property type="term" value="F:phosphatidylinositol-3,4,5-trisphosphate 3-phosphatase activity"/>
    <property type="evidence" value="ECO:0007669"/>
    <property type="project" value="UniProtKB-EC"/>
</dbReference>
<dbReference type="InterPro" id="IPR051281">
    <property type="entry name" value="Dual-spec_lipid-protein_phosph"/>
</dbReference>
<dbReference type="SMART" id="SM01326">
    <property type="entry name" value="PTEN_C2"/>
    <property type="match status" value="1"/>
</dbReference>
<feature type="domain" description="Tyrosine specific protein phosphatases" evidence="3">
    <location>
        <begin position="629"/>
        <end position="672"/>
    </location>
</feature>
<name>A0A0S4JNQ3_BODSA</name>
<dbReference type="PROSITE" id="PS51182">
    <property type="entry name" value="C2_TENSIN"/>
    <property type="match status" value="1"/>
</dbReference>
<dbReference type="InterPro" id="IPR035892">
    <property type="entry name" value="C2_domain_sf"/>
</dbReference>
<dbReference type="InterPro" id="IPR000387">
    <property type="entry name" value="Tyr_Pase_dom"/>
</dbReference>
<dbReference type="SUPFAM" id="SSF52799">
    <property type="entry name" value="(Phosphotyrosine protein) phosphatases II"/>
    <property type="match status" value="1"/>
</dbReference>
<dbReference type="PROSITE" id="PS51181">
    <property type="entry name" value="PPASE_TENSIN"/>
    <property type="match status" value="1"/>
</dbReference>
<gene>
    <name evidence="6" type="ORF">BSAL_28605</name>
</gene>
<evidence type="ECO:0000259" key="4">
    <source>
        <dbReference type="PROSITE" id="PS51181"/>
    </source>
</evidence>
<evidence type="ECO:0000259" key="5">
    <source>
        <dbReference type="PROSITE" id="PS51182"/>
    </source>
</evidence>
<evidence type="ECO:0000256" key="1">
    <source>
        <dbReference type="ARBA" id="ARBA00022801"/>
    </source>
</evidence>
<proteinExistence type="predicted"/>
<feature type="domain" description="C2 tensin-type" evidence="5">
    <location>
        <begin position="705"/>
        <end position="865"/>
    </location>
</feature>
<dbReference type="Gene3D" id="2.60.40.1110">
    <property type="match status" value="1"/>
</dbReference>
<dbReference type="InterPro" id="IPR029023">
    <property type="entry name" value="Tensin_phosphatase"/>
</dbReference>
<dbReference type="PROSITE" id="PS50056">
    <property type="entry name" value="TYR_PHOSPHATASE_2"/>
    <property type="match status" value="1"/>
</dbReference>
<feature type="compositionally biased region" description="Polar residues" evidence="2">
    <location>
        <begin position="62"/>
        <end position="74"/>
    </location>
</feature>
<feature type="compositionally biased region" description="Basic and acidic residues" evidence="2">
    <location>
        <begin position="44"/>
        <end position="59"/>
    </location>
</feature>
<dbReference type="GO" id="GO:0042995">
    <property type="term" value="C:cell projection"/>
    <property type="evidence" value="ECO:0007669"/>
    <property type="project" value="UniProtKB-ARBA"/>
</dbReference>
<dbReference type="Proteomes" id="UP000051952">
    <property type="component" value="Unassembled WGS sequence"/>
</dbReference>
<keyword evidence="7" id="KW-1185">Reference proteome</keyword>
<sequence>MAQMQLPELGTIRTEVSEYYDDDVASPATLRRDSPQPVQLPPPLHREEVDDSTEREKLHAVTTVTSSLQPSLSREWSDPRAPSIPAEVGSTRYRPSAIKLDSSDDMGPQSVLPSPSSHQRVSSSTPPPRAPSLHSMLDMSLSKLTPNATPQLGPLSPPNRLNPSFVKNNLERNPRYTLPFPVQVYNSQSARWHPSCFIQFCMKTDDQLRHSVQGFHLIDDRVDNAVVATVTRAWPYESDRMFFPMSAFTFLYNDDESKDELEQASRVRTFCGSLSAGLSSTSHPLDAKAFPALSSVPQDELVGFLYLPSLILPPAHASDSHGNVSQADDLAPWETVSGVPIVDPFQERPLFLRCPTSGQAQALHRKIVEAFQSYYNPIRPDFDETGRSRILKEDDAVFDRRTFYRHCIRRVFQMHFMRRILLLGAAKEASMFHTLWTQQPEDECMKQLIQSHSSTGTLSKLLTRIRTLVSLKKIRYMDEGFNLDLASITPNIVAMGFPSTGSQALMRNPMEDVIRYFELFWGTGVWPASKASIKAHLDKNSRGFAILDEEAISKYLASTRQCRYRVYNLCSERCYPPSRFAGSFERFPSDDHNPPPLAQLFAFCHSAEAFLIGNDSKDPEHLGSALVGGERVVAIHCKAGKGRTGVMIVALMMFMKLFDSLDAALHCYNTKRTRDGKGITIASQIRFLKYFVHTLSQIGRALPSKRPVRLRAVSFSPIPWFDMDGGCTPYFQVRVRVENHCHNPIGQREVLSTEEDSMKVVYDSQYRNGVDGALVPLESYVGSERAALRIQQELELVDEVHFVFYNKGGRLLHTEQMFSFWLHTSFLDDRAAVVMLGRDEVDGASKEHREFFDPGFLVEVEYTALAPVPH</sequence>
<dbReference type="InterPro" id="IPR016130">
    <property type="entry name" value="Tyr_Pase_AS"/>
</dbReference>
<reference evidence="7" key="1">
    <citation type="submission" date="2015-09" db="EMBL/GenBank/DDBJ databases">
        <authorList>
            <consortium name="Pathogen Informatics"/>
        </authorList>
    </citation>
    <scope>NUCLEOTIDE SEQUENCE [LARGE SCALE GENOMIC DNA]</scope>
    <source>
        <strain evidence="7">Lake Konstanz</strain>
    </source>
</reference>